<evidence type="ECO:0000256" key="2">
    <source>
        <dbReference type="SAM" id="Phobius"/>
    </source>
</evidence>
<feature type="transmembrane region" description="Helical" evidence="2">
    <location>
        <begin position="144"/>
        <end position="161"/>
    </location>
</feature>
<feature type="transmembrane region" description="Helical" evidence="2">
    <location>
        <begin position="105"/>
        <end position="124"/>
    </location>
</feature>
<keyword evidence="2" id="KW-0812">Transmembrane</keyword>
<dbReference type="EMBL" id="BMQO01000001">
    <property type="protein sequence ID" value="GGS15141.1"/>
    <property type="molecule type" value="Genomic_DNA"/>
</dbReference>
<evidence type="ECO:0000313" key="4">
    <source>
        <dbReference type="Proteomes" id="UP000620633"/>
    </source>
</evidence>
<evidence type="ECO:0000313" key="3">
    <source>
        <dbReference type="EMBL" id="GGS15141.1"/>
    </source>
</evidence>
<name>A0ABQ2SAQ9_9DEIO</name>
<comment type="caution">
    <text evidence="3">The sequence shown here is derived from an EMBL/GenBank/DDBJ whole genome shotgun (WGS) entry which is preliminary data.</text>
</comment>
<feature type="transmembrane region" description="Helical" evidence="2">
    <location>
        <begin position="72"/>
        <end position="93"/>
    </location>
</feature>
<evidence type="ECO:0008006" key="5">
    <source>
        <dbReference type="Google" id="ProtNLM"/>
    </source>
</evidence>
<keyword evidence="2" id="KW-1133">Transmembrane helix</keyword>
<feature type="region of interest" description="Disordered" evidence="1">
    <location>
        <begin position="1"/>
        <end position="71"/>
    </location>
</feature>
<feature type="compositionally biased region" description="Pro residues" evidence="1">
    <location>
        <begin position="43"/>
        <end position="52"/>
    </location>
</feature>
<feature type="transmembrane region" description="Helical" evidence="2">
    <location>
        <begin position="207"/>
        <end position="228"/>
    </location>
</feature>
<protein>
    <recommendedName>
        <fullName evidence="5">Integral membrane protein</fullName>
    </recommendedName>
</protein>
<dbReference type="RefSeq" id="WP_189098432.1">
    <property type="nucleotide sequence ID" value="NZ_BMQO01000001.1"/>
</dbReference>
<sequence>MTQPPDPAQPDAHTADAQTPSAEGPLQADQTGRHATPDGTPARPAPAAPPTPARGRPAGRQRQAGGQDDPPASTAVTLLKLLGGAVCLLALAYFQWTPGEWPVRLLTWVLLTLLADEFGGWFGYAGLVMGGLGYFSPVQPPAEWLVILPLVGGALMGTLLLKHSGGLFVLPFAGVLFAGVLIAVGQFGTKLDPQMTLPANPEFQRTAITAMLIALGISATRQLIGLILRARQRRTRRANTAPA</sequence>
<keyword evidence="2" id="KW-0472">Membrane</keyword>
<feature type="transmembrane region" description="Helical" evidence="2">
    <location>
        <begin position="168"/>
        <end position="187"/>
    </location>
</feature>
<evidence type="ECO:0000256" key="1">
    <source>
        <dbReference type="SAM" id="MobiDB-lite"/>
    </source>
</evidence>
<organism evidence="3 4">
    <name type="scientific">Deinococcus knuensis</name>
    <dbReference type="NCBI Taxonomy" id="1837380"/>
    <lineage>
        <taxon>Bacteria</taxon>
        <taxon>Thermotogati</taxon>
        <taxon>Deinococcota</taxon>
        <taxon>Deinococci</taxon>
        <taxon>Deinococcales</taxon>
        <taxon>Deinococcaceae</taxon>
        <taxon>Deinococcus</taxon>
    </lineage>
</organism>
<gene>
    <name evidence="3" type="ORF">GCM10008961_03070</name>
</gene>
<feature type="compositionally biased region" description="Low complexity" evidence="1">
    <location>
        <begin position="53"/>
        <end position="70"/>
    </location>
</feature>
<accession>A0ABQ2SAQ9</accession>
<reference evidence="4" key="1">
    <citation type="journal article" date="2019" name="Int. J. Syst. Evol. Microbiol.">
        <title>The Global Catalogue of Microorganisms (GCM) 10K type strain sequencing project: providing services to taxonomists for standard genome sequencing and annotation.</title>
        <authorList>
            <consortium name="The Broad Institute Genomics Platform"/>
            <consortium name="The Broad Institute Genome Sequencing Center for Infectious Disease"/>
            <person name="Wu L."/>
            <person name="Ma J."/>
        </authorList>
    </citation>
    <scope>NUCLEOTIDE SEQUENCE [LARGE SCALE GENOMIC DNA]</scope>
    <source>
        <strain evidence="4">JCM 31406</strain>
    </source>
</reference>
<proteinExistence type="predicted"/>
<dbReference type="Proteomes" id="UP000620633">
    <property type="component" value="Unassembled WGS sequence"/>
</dbReference>
<keyword evidence="4" id="KW-1185">Reference proteome</keyword>